<evidence type="ECO:0000256" key="3">
    <source>
        <dbReference type="PROSITE-ProRule" id="PRU00023"/>
    </source>
</evidence>
<evidence type="ECO:0000256" key="2">
    <source>
        <dbReference type="ARBA" id="ARBA00023043"/>
    </source>
</evidence>
<dbReference type="SUPFAM" id="SSF48403">
    <property type="entry name" value="Ankyrin repeat"/>
    <property type="match status" value="1"/>
</dbReference>
<dbReference type="InterPro" id="IPR002110">
    <property type="entry name" value="Ankyrin_rpt"/>
</dbReference>
<reference evidence="4 5" key="1">
    <citation type="submission" date="2018-09" db="EMBL/GenBank/DDBJ databases">
        <title>Genomic investigation of the strawberry pathogen Phytophthora fragariae indicates pathogenicity is determined by transcriptional variation in three key races.</title>
        <authorList>
            <person name="Adams T.M."/>
            <person name="Armitage A.D."/>
            <person name="Sobczyk M.K."/>
            <person name="Bates H.J."/>
            <person name="Dunwell J.M."/>
            <person name="Nellist C.F."/>
            <person name="Harrison R.J."/>
        </authorList>
    </citation>
    <scope>NUCLEOTIDE SEQUENCE [LARGE SCALE GENOMIC DNA]</scope>
    <source>
        <strain evidence="4 5">BC-23</strain>
    </source>
</reference>
<organism evidence="4 5">
    <name type="scientific">Phytophthora fragariae</name>
    <dbReference type="NCBI Taxonomy" id="53985"/>
    <lineage>
        <taxon>Eukaryota</taxon>
        <taxon>Sar</taxon>
        <taxon>Stramenopiles</taxon>
        <taxon>Oomycota</taxon>
        <taxon>Peronosporomycetes</taxon>
        <taxon>Peronosporales</taxon>
        <taxon>Peronosporaceae</taxon>
        <taxon>Phytophthora</taxon>
    </lineage>
</organism>
<dbReference type="Pfam" id="PF12796">
    <property type="entry name" value="Ank_2"/>
    <property type="match status" value="1"/>
</dbReference>
<dbReference type="InterPro" id="IPR036770">
    <property type="entry name" value="Ankyrin_rpt-contain_sf"/>
</dbReference>
<proteinExistence type="predicted"/>
<keyword evidence="1" id="KW-0677">Repeat</keyword>
<dbReference type="Gene3D" id="1.25.40.20">
    <property type="entry name" value="Ankyrin repeat-containing domain"/>
    <property type="match status" value="1"/>
</dbReference>
<dbReference type="PROSITE" id="PS50297">
    <property type="entry name" value="ANK_REP_REGION"/>
    <property type="match status" value="1"/>
</dbReference>
<dbReference type="PANTHER" id="PTHR24171">
    <property type="entry name" value="ANKYRIN REPEAT DOMAIN-CONTAINING PROTEIN 39-RELATED"/>
    <property type="match status" value="1"/>
</dbReference>
<keyword evidence="2 3" id="KW-0040">ANK repeat</keyword>
<gene>
    <name evidence="4" type="ORF">PF004_g12883</name>
</gene>
<dbReference type="EMBL" id="QXGC01000758">
    <property type="protein sequence ID" value="KAE9222058.1"/>
    <property type="molecule type" value="Genomic_DNA"/>
</dbReference>
<dbReference type="SMART" id="SM00248">
    <property type="entry name" value="ANK"/>
    <property type="match status" value="2"/>
</dbReference>
<evidence type="ECO:0000313" key="5">
    <source>
        <dbReference type="Proteomes" id="UP000476176"/>
    </source>
</evidence>
<protein>
    <submittedName>
        <fullName evidence="4">Uncharacterized protein</fullName>
    </submittedName>
</protein>
<dbReference type="AlphaFoldDB" id="A0A6G0NTT4"/>
<evidence type="ECO:0000313" key="4">
    <source>
        <dbReference type="EMBL" id="KAE9222058.1"/>
    </source>
</evidence>
<evidence type="ECO:0000256" key="1">
    <source>
        <dbReference type="ARBA" id="ARBA00022737"/>
    </source>
</evidence>
<comment type="caution">
    <text evidence="4">The sequence shown here is derived from an EMBL/GenBank/DDBJ whole genome shotgun (WGS) entry which is preliminary data.</text>
</comment>
<dbReference type="Proteomes" id="UP000476176">
    <property type="component" value="Unassembled WGS sequence"/>
</dbReference>
<name>A0A6G0NTT4_9STRA</name>
<feature type="repeat" description="ANK" evidence="3">
    <location>
        <begin position="1"/>
        <end position="27"/>
    </location>
</feature>
<feature type="repeat" description="ANK" evidence="3">
    <location>
        <begin position="28"/>
        <end position="55"/>
    </location>
</feature>
<dbReference type="PROSITE" id="PS50088">
    <property type="entry name" value="ANK_REPEAT"/>
    <property type="match status" value="2"/>
</dbReference>
<sequence length="74" mass="7861">MWACNNDHVAVAELLLESGASIDRANTFGSNSLVLAVVKGHVDIVKLLRKHGADIGKPLMNGGTTPNQRCANLH</sequence>
<accession>A0A6G0NTT4</accession>